<dbReference type="PROSITE" id="PS00083">
    <property type="entry name" value="INTRADIOL_DIOXYGENAS"/>
    <property type="match status" value="1"/>
</dbReference>
<keyword evidence="10 13" id="KW-0560">Oxidoreductase</keyword>
<keyword evidence="11" id="KW-0408">Iron</keyword>
<reference evidence="13" key="1">
    <citation type="submission" date="2021-07" db="EMBL/GenBank/DDBJ databases">
        <authorList>
            <person name="Fernandez M."/>
            <person name="Pereira P."/>
            <person name="Torres Tejerizo G.A."/>
            <person name="Gonzalez P."/>
            <person name="Agostini E."/>
        </authorList>
    </citation>
    <scope>NUCLEOTIDE SEQUENCE</scope>
    <source>
        <strain evidence="13">SFC 500-1A</strain>
    </source>
</reference>
<evidence type="ECO:0000256" key="6">
    <source>
        <dbReference type="ARBA" id="ARBA00013118"/>
    </source>
</evidence>
<evidence type="ECO:0000313" key="13">
    <source>
        <dbReference type="EMBL" id="MCF0263933.1"/>
    </source>
</evidence>
<dbReference type="STRING" id="106649.GCA_000829655_00493"/>
<dbReference type="EC" id="1.13.11.1" evidence="6"/>
<dbReference type="PANTHER" id="PTHR33711:SF7">
    <property type="entry name" value="INTRADIOL RING-CLEAVAGE DIOXYGENASES DOMAIN-CONTAINING PROTEIN-RELATED"/>
    <property type="match status" value="1"/>
</dbReference>
<dbReference type="EMBL" id="JAHWXT010000001">
    <property type="protein sequence ID" value="MCF0263933.1"/>
    <property type="molecule type" value="Genomic_DNA"/>
</dbReference>
<evidence type="ECO:0000256" key="9">
    <source>
        <dbReference type="ARBA" id="ARBA00022964"/>
    </source>
</evidence>
<evidence type="ECO:0000256" key="8">
    <source>
        <dbReference type="ARBA" id="ARBA00022797"/>
    </source>
</evidence>
<dbReference type="GO" id="GO:0018576">
    <property type="term" value="F:catechol 1,2-dioxygenase activity"/>
    <property type="evidence" value="ECO:0007669"/>
    <property type="project" value="UniProtKB-EC"/>
</dbReference>
<dbReference type="InterPro" id="IPR012801">
    <property type="entry name" value="Cchol_dOase_prob"/>
</dbReference>
<keyword evidence="7" id="KW-0479">Metal-binding</keyword>
<evidence type="ECO:0000256" key="5">
    <source>
        <dbReference type="ARBA" id="ARBA00011738"/>
    </source>
</evidence>
<comment type="caution">
    <text evidence="13">The sequence shown here is derived from an EMBL/GenBank/DDBJ whole genome shotgun (WGS) entry which is preliminary data.</text>
</comment>
<comment type="cofactor">
    <cofactor evidence="2">
        <name>Fe(3+)</name>
        <dbReference type="ChEBI" id="CHEBI:29034"/>
    </cofactor>
</comment>
<evidence type="ECO:0000256" key="2">
    <source>
        <dbReference type="ARBA" id="ARBA00001965"/>
    </source>
</evidence>
<evidence type="ECO:0000256" key="11">
    <source>
        <dbReference type="ARBA" id="ARBA00023004"/>
    </source>
</evidence>
<evidence type="ECO:0000256" key="3">
    <source>
        <dbReference type="ARBA" id="ARBA00004957"/>
    </source>
</evidence>
<evidence type="ECO:0000313" key="14">
    <source>
        <dbReference type="Proteomes" id="UP000887320"/>
    </source>
</evidence>
<dbReference type="NCBIfam" id="TIGR02439">
    <property type="entry name" value="catechol_proteo"/>
    <property type="match status" value="1"/>
</dbReference>
<protein>
    <recommendedName>
        <fullName evidence="12">Catechol 1,2-dioxygenase</fullName>
        <ecNumber evidence="6">1.13.11.1</ecNumber>
    </recommendedName>
</protein>
<comment type="similarity">
    <text evidence="4">Belongs to the intradiol ring-cleavage dioxygenase family.</text>
</comment>
<dbReference type="GO" id="GO:0008199">
    <property type="term" value="F:ferric iron binding"/>
    <property type="evidence" value="ECO:0007669"/>
    <property type="project" value="InterPro"/>
</dbReference>
<dbReference type="InterPro" id="IPR050770">
    <property type="entry name" value="Intradiol_RC_Dioxygenase"/>
</dbReference>
<dbReference type="RefSeq" id="WP_004721555.1">
    <property type="nucleotide sequence ID" value="NZ_AP014630.1"/>
</dbReference>
<dbReference type="Pfam" id="PF00775">
    <property type="entry name" value="Dioxygenase_C"/>
    <property type="match status" value="1"/>
</dbReference>
<dbReference type="PANTHER" id="PTHR33711">
    <property type="entry name" value="DIOXYGENASE, PUTATIVE (AFU_ORTHOLOGUE AFUA_2G02910)-RELATED"/>
    <property type="match status" value="1"/>
</dbReference>
<evidence type="ECO:0000256" key="1">
    <source>
        <dbReference type="ARBA" id="ARBA00001312"/>
    </source>
</evidence>
<gene>
    <name evidence="13" type="primary">catA</name>
    <name evidence="13" type="ORF">KW868_05545</name>
</gene>
<sequence>MTANNIRIFETEEVQNFINLLSGLEQDGGNPRTKQIIHRVVSDLFKTIEDLEISSDEYWAAIAYLNQLGTSHEAGLLSPGLGFDHFLDMRMDAIDAALGIENPTPRTIEGPLYVAGAPVAQGFARMDDGSDPNGHTLILHGTIYAADGQPLPNAQVEIWHANTKGFYSHFDPTGEQQPFNMRRTIMTDAQGQYRVQTILPAGYGCPPEGPTQQLLNQLGRHGNRPAHIHFFVSADGHRKLTTQINVAGDPYTYDDFAYATREGLVVDAIEHTDAAAIQANGVEGPFAEMVFDLRLSRLVDGVDNHVVDRPRLQA</sequence>
<dbReference type="InterPro" id="IPR007535">
    <property type="entry name" value="Catechol_dOase_N"/>
</dbReference>
<dbReference type="GeneID" id="67743663"/>
<evidence type="ECO:0000256" key="12">
    <source>
        <dbReference type="ARBA" id="ARBA00072824"/>
    </source>
</evidence>
<accession>A0A077L2Z1</accession>
<evidence type="ECO:0000256" key="7">
    <source>
        <dbReference type="ARBA" id="ARBA00022723"/>
    </source>
</evidence>
<dbReference type="InterPro" id="IPR015889">
    <property type="entry name" value="Intradiol_dOase_core"/>
</dbReference>
<dbReference type="Pfam" id="PF04444">
    <property type="entry name" value="Dioxygenase_N"/>
    <property type="match status" value="1"/>
</dbReference>
<proteinExistence type="inferred from homology"/>
<name>A0A077L2Z1_ACIGI</name>
<dbReference type="CDD" id="cd03460">
    <property type="entry name" value="1_2-CTD"/>
    <property type="match status" value="1"/>
</dbReference>
<comment type="pathway">
    <text evidence="3">Aromatic compound metabolism; beta-ketoadipate pathway; 5-oxo-4,5-dihydro-2-furylacetate from catechol: step 1/3.</text>
</comment>
<keyword evidence="9" id="KW-0223">Dioxygenase</keyword>
<dbReference type="SMR" id="A0A077L2Z1"/>
<evidence type="ECO:0000256" key="10">
    <source>
        <dbReference type="ARBA" id="ARBA00023002"/>
    </source>
</evidence>
<dbReference type="GO" id="GO:0019614">
    <property type="term" value="P:catechol-containing compound catabolic process"/>
    <property type="evidence" value="ECO:0007669"/>
    <property type="project" value="InterPro"/>
</dbReference>
<organism evidence="13 14">
    <name type="scientific">Acinetobacter guillouiae</name>
    <name type="common">Acinetobacter genomosp. 11</name>
    <dbReference type="NCBI Taxonomy" id="106649"/>
    <lineage>
        <taxon>Bacteria</taxon>
        <taxon>Pseudomonadati</taxon>
        <taxon>Pseudomonadota</taxon>
        <taxon>Gammaproteobacteria</taxon>
        <taxon>Moraxellales</taxon>
        <taxon>Moraxellaceae</taxon>
        <taxon>Acinetobacter</taxon>
    </lineage>
</organism>
<comment type="subunit">
    <text evidence="5">Homodimer.</text>
</comment>
<dbReference type="Proteomes" id="UP000887320">
    <property type="component" value="Unassembled WGS sequence"/>
</dbReference>
<evidence type="ECO:0000256" key="4">
    <source>
        <dbReference type="ARBA" id="ARBA00007825"/>
    </source>
</evidence>
<dbReference type="FunFam" id="2.60.130.10:FF:000003">
    <property type="entry name" value="Catechol 1,2-dioxygenase"/>
    <property type="match status" value="1"/>
</dbReference>
<comment type="catalytic activity">
    <reaction evidence="1">
        <text>catechol + O2 = cis,cis-muconate + 2 H(+)</text>
        <dbReference type="Rhea" id="RHEA:23852"/>
        <dbReference type="ChEBI" id="CHEBI:15378"/>
        <dbReference type="ChEBI" id="CHEBI:15379"/>
        <dbReference type="ChEBI" id="CHEBI:18135"/>
        <dbReference type="ChEBI" id="CHEBI:32379"/>
        <dbReference type="EC" id="1.13.11.1"/>
    </reaction>
</comment>
<keyword evidence="8" id="KW-0058">Aromatic hydrocarbons catabolism</keyword>
<dbReference type="SUPFAM" id="SSF49482">
    <property type="entry name" value="Aromatic compound dioxygenase"/>
    <property type="match status" value="1"/>
</dbReference>
<dbReference type="AlphaFoldDB" id="A0A077L2Z1"/>
<dbReference type="Gene3D" id="2.60.130.10">
    <property type="entry name" value="Aromatic compound dioxygenase"/>
    <property type="match status" value="1"/>
</dbReference>
<dbReference type="InterPro" id="IPR000627">
    <property type="entry name" value="Intradiol_dOase_C"/>
</dbReference>
<dbReference type="KEGG" id="agu:AS4_15590"/>